<accession>A0A6L9U8X3</accession>
<name>A0A6L9U8X3_9HYPH</name>
<dbReference type="EMBL" id="WUEY01000006">
    <property type="protein sequence ID" value="NEI70968.1"/>
    <property type="molecule type" value="Genomic_DNA"/>
</dbReference>
<dbReference type="RefSeq" id="WP_163987454.1">
    <property type="nucleotide sequence ID" value="NZ_WUEY01000006.1"/>
</dbReference>
<dbReference type="AlphaFoldDB" id="A0A6L9U8X3"/>
<evidence type="ECO:0000313" key="2">
    <source>
        <dbReference type="Proteomes" id="UP000483035"/>
    </source>
</evidence>
<gene>
    <name evidence="1" type="ORF">GR212_15395</name>
</gene>
<organism evidence="1 2">
    <name type="scientific">Rhizobium lusitanum</name>
    <dbReference type="NCBI Taxonomy" id="293958"/>
    <lineage>
        <taxon>Bacteria</taxon>
        <taxon>Pseudomonadati</taxon>
        <taxon>Pseudomonadota</taxon>
        <taxon>Alphaproteobacteria</taxon>
        <taxon>Hyphomicrobiales</taxon>
        <taxon>Rhizobiaceae</taxon>
        <taxon>Rhizobium/Agrobacterium group</taxon>
        <taxon>Rhizobium</taxon>
    </lineage>
</organism>
<proteinExistence type="predicted"/>
<reference evidence="1 2" key="1">
    <citation type="submission" date="2019-12" db="EMBL/GenBank/DDBJ databases">
        <title>Rhizobium genotypes associated with high levels of biological nitrogen fixation by grain legumes in a temperate-maritime cropping system.</title>
        <authorList>
            <person name="Maluk M."/>
            <person name="Francesc Ferrando Molina F."/>
            <person name="Lopez Del Egido L."/>
            <person name="Lafos M."/>
            <person name="Langarica-Fuentes A."/>
            <person name="Gebre Yohannes G."/>
            <person name="Young M.W."/>
            <person name="Martin P."/>
            <person name="Gantlett R."/>
            <person name="Kenicer G."/>
            <person name="Hawes C."/>
            <person name="Begg G.S."/>
            <person name="Quilliam R.S."/>
            <person name="Squire G.R."/>
            <person name="Poole P.S."/>
            <person name="Young P.W."/>
            <person name="Iannetta P.M."/>
            <person name="James E.K."/>
        </authorList>
    </citation>
    <scope>NUCLEOTIDE SEQUENCE [LARGE SCALE GENOMIC DNA]</scope>
    <source>
        <strain evidence="1 2">JHI1118</strain>
    </source>
</reference>
<sequence>MTFLGFRSANRAPHSVDYEAIKKNVFHDQDVLIVNINDTNLPWPDRELLKGIGERLYGKKPAKVRDGRKQE</sequence>
<comment type="caution">
    <text evidence="1">The sequence shown here is derived from an EMBL/GenBank/DDBJ whole genome shotgun (WGS) entry which is preliminary data.</text>
</comment>
<evidence type="ECO:0000313" key="1">
    <source>
        <dbReference type="EMBL" id="NEI70968.1"/>
    </source>
</evidence>
<protein>
    <submittedName>
        <fullName evidence="1">Uncharacterized protein</fullName>
    </submittedName>
</protein>
<dbReference type="Proteomes" id="UP000483035">
    <property type="component" value="Unassembled WGS sequence"/>
</dbReference>